<evidence type="ECO:0000313" key="2">
    <source>
        <dbReference type="Proteomes" id="UP000712570"/>
    </source>
</evidence>
<dbReference type="EMBL" id="JAAOLX010000008">
    <property type="protein sequence ID" value="NHQ87638.1"/>
    <property type="molecule type" value="Genomic_DNA"/>
</dbReference>
<name>A0ABX0KSK0_9NEIS</name>
<accession>A0ABX0KSK0</accession>
<gene>
    <name evidence="1" type="ORF">HA050_16095</name>
</gene>
<evidence type="ECO:0000313" key="1">
    <source>
        <dbReference type="EMBL" id="NHQ87638.1"/>
    </source>
</evidence>
<keyword evidence="2" id="KW-1185">Reference proteome</keyword>
<organism evidence="1 2">
    <name type="scientific">Iodobacter violaceini</name>
    <dbReference type="NCBI Taxonomy" id="3044271"/>
    <lineage>
        <taxon>Bacteria</taxon>
        <taxon>Pseudomonadati</taxon>
        <taxon>Pseudomonadota</taxon>
        <taxon>Betaproteobacteria</taxon>
        <taxon>Neisseriales</taxon>
        <taxon>Chitinibacteraceae</taxon>
        <taxon>Iodobacter</taxon>
    </lineage>
</organism>
<sequence>MTLKNKQGHAATALSNALDYSPISPLMPTGMLIFSPKRNCESKVNST</sequence>
<reference evidence="1 2" key="1">
    <citation type="submission" date="2020-03" db="EMBL/GenBank/DDBJ databases">
        <title>Draft genome sequence of environmentally isolated violet-colored cultures.</title>
        <authorList>
            <person name="Wilson H.S."/>
        </authorList>
    </citation>
    <scope>NUCLEOTIDE SEQUENCE [LARGE SCALE GENOMIC DNA]</scope>
    <source>
        <strain evidence="1 2">HSC-16F04</strain>
    </source>
</reference>
<dbReference type="Proteomes" id="UP000712570">
    <property type="component" value="Unassembled WGS sequence"/>
</dbReference>
<proteinExistence type="predicted"/>
<protein>
    <submittedName>
        <fullName evidence="1">Uncharacterized protein</fullName>
    </submittedName>
</protein>
<dbReference type="RefSeq" id="WP_166828308.1">
    <property type="nucleotide sequence ID" value="NZ_JAAOLX010000008.1"/>
</dbReference>
<comment type="caution">
    <text evidence="1">The sequence shown here is derived from an EMBL/GenBank/DDBJ whole genome shotgun (WGS) entry which is preliminary data.</text>
</comment>